<dbReference type="Pfam" id="PF02668">
    <property type="entry name" value="TauD"/>
    <property type="match status" value="1"/>
</dbReference>
<dbReference type="Gene3D" id="3.60.130.10">
    <property type="entry name" value="Clavaminate synthase-like"/>
    <property type="match status" value="1"/>
</dbReference>
<comment type="caution">
    <text evidence="3">The sequence shown here is derived from an EMBL/GenBank/DDBJ whole genome shotgun (WGS) entry which is preliminary data.</text>
</comment>
<keyword evidence="4" id="KW-1185">Reference proteome</keyword>
<accession>A0A2U1TLI7</accession>
<dbReference type="InterPro" id="IPR003819">
    <property type="entry name" value="TauD/TfdA-like"/>
</dbReference>
<proteinExistence type="predicted"/>
<protein>
    <recommendedName>
        <fullName evidence="2">TauD/TfdA-like domain-containing protein</fullName>
    </recommendedName>
</protein>
<dbReference type="Proteomes" id="UP000296159">
    <property type="component" value="Unassembled WGS sequence"/>
</dbReference>
<evidence type="ECO:0000313" key="3">
    <source>
        <dbReference type="EMBL" id="PWC10288.1"/>
    </source>
</evidence>
<evidence type="ECO:0000256" key="1">
    <source>
        <dbReference type="ARBA" id="ARBA00023002"/>
    </source>
</evidence>
<feature type="domain" description="TauD/TfdA-like" evidence="2">
    <location>
        <begin position="6"/>
        <end position="44"/>
    </location>
</feature>
<dbReference type="InterPro" id="IPR042098">
    <property type="entry name" value="TauD-like_sf"/>
</dbReference>
<dbReference type="GO" id="GO:0016706">
    <property type="term" value="F:2-oxoglutarate-dependent dioxygenase activity"/>
    <property type="evidence" value="ECO:0007669"/>
    <property type="project" value="UniProtKB-ARBA"/>
</dbReference>
<dbReference type="SUPFAM" id="SSF51197">
    <property type="entry name" value="Clavaminate synthase-like"/>
    <property type="match status" value="1"/>
</dbReference>
<evidence type="ECO:0000313" key="4">
    <source>
        <dbReference type="Proteomes" id="UP000296159"/>
    </source>
</evidence>
<gene>
    <name evidence="3" type="ORF">DDT56_22380</name>
</gene>
<name>A0A2U1TLI7_9GAMM</name>
<reference evidence="3 4" key="1">
    <citation type="submission" date="2018-04" db="EMBL/GenBank/DDBJ databases">
        <title>Brenneria corticis sp.nov.</title>
        <authorList>
            <person name="Li Y."/>
        </authorList>
    </citation>
    <scope>NUCLEOTIDE SEQUENCE [LARGE SCALE GENOMIC DNA]</scope>
    <source>
        <strain evidence="3 4">CFCC 11842</strain>
    </source>
</reference>
<dbReference type="EMBL" id="QDKH01000039">
    <property type="protein sequence ID" value="PWC10288.1"/>
    <property type="molecule type" value="Genomic_DNA"/>
</dbReference>
<keyword evidence="1" id="KW-0560">Oxidoreductase</keyword>
<evidence type="ECO:0000259" key="2">
    <source>
        <dbReference type="Pfam" id="PF02668"/>
    </source>
</evidence>
<dbReference type="RefSeq" id="WP_136168576.1">
    <property type="nucleotide sequence ID" value="NZ_KZ819101.1"/>
</dbReference>
<sequence>MRAALQRVAITKHWKPGDLVVFSNLRCVHGRGEIKGRRWLQRCYGSYMVTAGTVLWLNE</sequence>
<dbReference type="AlphaFoldDB" id="A0A2U1TLI7"/>
<organism evidence="3 4">
    <name type="scientific">Brenneria corticis</name>
    <dbReference type="NCBI Taxonomy" id="2173106"/>
    <lineage>
        <taxon>Bacteria</taxon>
        <taxon>Pseudomonadati</taxon>
        <taxon>Pseudomonadota</taxon>
        <taxon>Gammaproteobacteria</taxon>
        <taxon>Enterobacterales</taxon>
        <taxon>Pectobacteriaceae</taxon>
        <taxon>Brenneria</taxon>
    </lineage>
</organism>